<gene>
    <name evidence="9" type="ORF">E4U42_005905</name>
</gene>
<dbReference type="AlphaFoldDB" id="A0A8K0JHE7"/>
<proteinExistence type="inferred from homology"/>
<comment type="subcellular location">
    <subcellularLocation>
        <location evidence="1">Membrane</location>
    </subcellularLocation>
</comment>
<reference evidence="9" key="1">
    <citation type="journal article" date="2020" name="bioRxiv">
        <title>Whole genome comparisons of ergot fungi reveals the divergence and evolution of species within the genus Claviceps are the result of varying mechanisms driving genome evolution and host range expansion.</title>
        <authorList>
            <person name="Wyka S.A."/>
            <person name="Mondo S.J."/>
            <person name="Liu M."/>
            <person name="Dettman J."/>
            <person name="Nalam V."/>
            <person name="Broders K.D."/>
        </authorList>
    </citation>
    <scope>NUCLEOTIDE SEQUENCE</scope>
    <source>
        <strain evidence="9">CCC 489</strain>
    </source>
</reference>
<evidence type="ECO:0000256" key="3">
    <source>
        <dbReference type="ARBA" id="ARBA00022692"/>
    </source>
</evidence>
<dbReference type="GO" id="GO:0006888">
    <property type="term" value="P:endoplasmic reticulum to Golgi vesicle-mediated transport"/>
    <property type="evidence" value="ECO:0007669"/>
    <property type="project" value="TreeGrafter"/>
</dbReference>
<dbReference type="OrthoDB" id="15356at2759"/>
<dbReference type="Proteomes" id="UP000811619">
    <property type="component" value="Unassembled WGS sequence"/>
</dbReference>
<keyword evidence="4" id="KW-0653">Protein transport</keyword>
<dbReference type="GO" id="GO:0005789">
    <property type="term" value="C:endoplasmic reticulum membrane"/>
    <property type="evidence" value="ECO:0007669"/>
    <property type="project" value="TreeGrafter"/>
</dbReference>
<evidence type="ECO:0000256" key="8">
    <source>
        <dbReference type="SAM" id="Phobius"/>
    </source>
</evidence>
<name>A0A8K0JHE7_9HYPO</name>
<dbReference type="PANTHER" id="PTHR15858">
    <property type="entry name" value="IMMEDIATE EARLY RESPONSE 3-INTERACTING PROTEIN 1"/>
    <property type="match status" value="1"/>
</dbReference>
<dbReference type="GO" id="GO:0030134">
    <property type="term" value="C:COPII-coated ER to Golgi transport vesicle"/>
    <property type="evidence" value="ECO:0007669"/>
    <property type="project" value="TreeGrafter"/>
</dbReference>
<comment type="caution">
    <text evidence="9">The sequence shown here is derived from an EMBL/GenBank/DDBJ whole genome shotgun (WGS) entry which is preliminary data.</text>
</comment>
<sequence>MLFFGSFLYITVLLINAVAILSEDRFLARINLSPASYDPAFGSTAEAGIKAKTIHLIASIRTIMRMPLIFVNSVVILYELILG</sequence>
<dbReference type="EMBL" id="SRPY01000057">
    <property type="protein sequence ID" value="KAG5929438.1"/>
    <property type="molecule type" value="Genomic_DNA"/>
</dbReference>
<comment type="similarity">
    <text evidence="7">Belongs to the YOS1 family.</text>
</comment>
<dbReference type="PANTHER" id="PTHR15858:SF0">
    <property type="entry name" value="IMMEDIATE EARLY RESPONSE 3-INTERACTING PROTEIN 1"/>
    <property type="match status" value="1"/>
</dbReference>
<dbReference type="InterPro" id="IPR013880">
    <property type="entry name" value="Yos1"/>
</dbReference>
<feature type="transmembrane region" description="Helical" evidence="8">
    <location>
        <begin position="6"/>
        <end position="22"/>
    </location>
</feature>
<evidence type="ECO:0000256" key="4">
    <source>
        <dbReference type="ARBA" id="ARBA00022927"/>
    </source>
</evidence>
<keyword evidence="6 8" id="KW-0472">Membrane</keyword>
<dbReference type="GO" id="GO:0015031">
    <property type="term" value="P:protein transport"/>
    <property type="evidence" value="ECO:0007669"/>
    <property type="project" value="UniProtKB-KW"/>
</dbReference>
<keyword evidence="10" id="KW-1185">Reference proteome</keyword>
<protein>
    <recommendedName>
        <fullName evidence="11">Yos1-like protein</fullName>
    </recommendedName>
</protein>
<evidence type="ECO:0000256" key="7">
    <source>
        <dbReference type="ARBA" id="ARBA00024203"/>
    </source>
</evidence>
<evidence type="ECO:0000313" key="9">
    <source>
        <dbReference type="EMBL" id="KAG5929438.1"/>
    </source>
</evidence>
<feature type="transmembrane region" description="Helical" evidence="8">
    <location>
        <begin position="62"/>
        <end position="81"/>
    </location>
</feature>
<accession>A0A8K0JHE7</accession>
<evidence type="ECO:0000256" key="2">
    <source>
        <dbReference type="ARBA" id="ARBA00022448"/>
    </source>
</evidence>
<keyword evidence="3 8" id="KW-0812">Transmembrane</keyword>
<evidence type="ECO:0000256" key="1">
    <source>
        <dbReference type="ARBA" id="ARBA00004370"/>
    </source>
</evidence>
<dbReference type="Pfam" id="PF08571">
    <property type="entry name" value="Yos1"/>
    <property type="match status" value="1"/>
</dbReference>
<keyword evidence="5 8" id="KW-1133">Transmembrane helix</keyword>
<dbReference type="GO" id="GO:0000139">
    <property type="term" value="C:Golgi membrane"/>
    <property type="evidence" value="ECO:0007669"/>
    <property type="project" value="TreeGrafter"/>
</dbReference>
<evidence type="ECO:0008006" key="11">
    <source>
        <dbReference type="Google" id="ProtNLM"/>
    </source>
</evidence>
<keyword evidence="2" id="KW-0813">Transport</keyword>
<organism evidence="9 10">
    <name type="scientific">Claviceps africana</name>
    <dbReference type="NCBI Taxonomy" id="83212"/>
    <lineage>
        <taxon>Eukaryota</taxon>
        <taxon>Fungi</taxon>
        <taxon>Dikarya</taxon>
        <taxon>Ascomycota</taxon>
        <taxon>Pezizomycotina</taxon>
        <taxon>Sordariomycetes</taxon>
        <taxon>Hypocreomycetidae</taxon>
        <taxon>Hypocreales</taxon>
        <taxon>Clavicipitaceae</taxon>
        <taxon>Claviceps</taxon>
    </lineage>
</organism>
<evidence type="ECO:0000256" key="6">
    <source>
        <dbReference type="ARBA" id="ARBA00023136"/>
    </source>
</evidence>
<evidence type="ECO:0000313" key="10">
    <source>
        <dbReference type="Proteomes" id="UP000811619"/>
    </source>
</evidence>
<evidence type="ECO:0000256" key="5">
    <source>
        <dbReference type="ARBA" id="ARBA00022989"/>
    </source>
</evidence>